<dbReference type="PANTHER" id="PTHR44227:SF3">
    <property type="entry name" value="PROTEIN O-MANNOSYL-TRANSFERASE TMTC4"/>
    <property type="match status" value="1"/>
</dbReference>
<feature type="repeat" description="TPR" evidence="3">
    <location>
        <begin position="208"/>
        <end position="241"/>
    </location>
</feature>
<feature type="repeat" description="TPR" evidence="3">
    <location>
        <begin position="72"/>
        <end position="105"/>
    </location>
</feature>
<keyword evidence="5" id="KW-1185">Reference proteome</keyword>
<sequence length="603" mass="69826">MIAINQNLQQAFTQLQQRNFNQVEKICRSILAEAPKNIDALHLLAISAKQQGQFDRSIHYFQQCLSLNPKHPVVLTNYANMLAQTNQIDLALEYYDRAIKASKNNVDAFYNWADLLFQQKNFTLAIKKLNQVLHINNKHYLALNLLGSCYKELEQHDEALQFYDKALTLSPDNFYVIHNKALTLKLMKKPQKALEYFLKILPQGRNIAEYCYNLGCTYSDLNELTNAKIYFEKAITLKPDYLDAHKSLNDMLWESNQDNEFLLSYKHSLKTLPTARHLWFAYIANLTQASRFEEAKQALETAINTVGRAPEFTHALGVYYFRNNNFDTAFSLIEEAVKSAPTENRFQIDMANLYIQQEAYLQALNHLDIAHQNQPLNQEVWAYKGVCWRLLNDDKYFWLNDYENLIDIDRLQPPSNYDNSEHFFSQLNDELQKLHTRSRQPLDQSVRGGTQSIGHLLDYPIPIIQEYRKILEERVNRFLSRLPKDSTHPFLSRIKKQFIFEGSWSVKLAASGFHANHVHPFGWLSGPTYISLPSIISPSDKTKAGWVKFGETSLNLGSREMIGKELCPEVGLSVLFPSYMWHGTHPFESDESRITLPVDLMPI</sequence>
<name>A0ABV2BRY6_9GAMM</name>
<feature type="repeat" description="TPR" evidence="3">
    <location>
        <begin position="310"/>
        <end position="343"/>
    </location>
</feature>
<proteinExistence type="predicted"/>
<gene>
    <name evidence="4" type="ORF">ABVT43_06070</name>
</gene>
<dbReference type="InterPro" id="IPR052346">
    <property type="entry name" value="O-mannosyl-transferase_TMTC"/>
</dbReference>
<evidence type="ECO:0000313" key="4">
    <source>
        <dbReference type="EMBL" id="MET1254687.1"/>
    </source>
</evidence>
<comment type="caution">
    <text evidence="4">The sequence shown here is derived from an EMBL/GenBank/DDBJ whole genome shotgun (WGS) entry which is preliminary data.</text>
</comment>
<evidence type="ECO:0000256" key="1">
    <source>
        <dbReference type="ARBA" id="ARBA00022737"/>
    </source>
</evidence>
<dbReference type="InterPro" id="IPR019734">
    <property type="entry name" value="TPR_rpt"/>
</dbReference>
<keyword evidence="2 3" id="KW-0802">TPR repeat</keyword>
<dbReference type="RefSeq" id="WP_353874269.1">
    <property type="nucleotide sequence ID" value="NZ_JBEVCJ010000005.1"/>
</dbReference>
<dbReference type="PANTHER" id="PTHR44227">
    <property type="match status" value="1"/>
</dbReference>
<dbReference type="Gene3D" id="1.25.40.10">
    <property type="entry name" value="Tetratricopeptide repeat domain"/>
    <property type="match status" value="3"/>
</dbReference>
<evidence type="ECO:0000256" key="2">
    <source>
        <dbReference type="ARBA" id="ARBA00022803"/>
    </source>
</evidence>
<feature type="repeat" description="TPR" evidence="3">
    <location>
        <begin position="140"/>
        <end position="173"/>
    </location>
</feature>
<accession>A0ABV2BRY6</accession>
<organism evidence="4 5">
    <name type="scientific">Aliikangiella maris</name>
    <dbReference type="NCBI Taxonomy" id="3162458"/>
    <lineage>
        <taxon>Bacteria</taxon>
        <taxon>Pseudomonadati</taxon>
        <taxon>Pseudomonadota</taxon>
        <taxon>Gammaproteobacteria</taxon>
        <taxon>Oceanospirillales</taxon>
        <taxon>Pleioneaceae</taxon>
        <taxon>Aliikangiella</taxon>
    </lineage>
</organism>
<keyword evidence="1" id="KW-0677">Repeat</keyword>
<reference evidence="4 5" key="1">
    <citation type="submission" date="2024-06" db="EMBL/GenBank/DDBJ databases">
        <authorList>
            <person name="Li F."/>
        </authorList>
    </citation>
    <scope>NUCLEOTIDE SEQUENCE [LARGE SCALE GENOMIC DNA]</scope>
    <source>
        <strain evidence="4 5">GXAS 311</strain>
    </source>
</reference>
<dbReference type="InterPro" id="IPR012668">
    <property type="entry name" value="CHP02466"/>
</dbReference>
<dbReference type="PROSITE" id="PS50005">
    <property type="entry name" value="TPR"/>
    <property type="match status" value="5"/>
</dbReference>
<dbReference type="Pfam" id="PF13432">
    <property type="entry name" value="TPR_16"/>
    <property type="match status" value="2"/>
</dbReference>
<dbReference type="Pfam" id="PF13759">
    <property type="entry name" value="2OG-FeII_Oxy_5"/>
    <property type="match status" value="1"/>
</dbReference>
<dbReference type="Pfam" id="PF13181">
    <property type="entry name" value="TPR_8"/>
    <property type="match status" value="1"/>
</dbReference>
<dbReference type="InterPro" id="IPR011990">
    <property type="entry name" value="TPR-like_helical_dom_sf"/>
</dbReference>
<dbReference type="Pfam" id="PF00515">
    <property type="entry name" value="TPR_1"/>
    <property type="match status" value="1"/>
</dbReference>
<evidence type="ECO:0000313" key="5">
    <source>
        <dbReference type="Proteomes" id="UP001548189"/>
    </source>
</evidence>
<dbReference type="SMART" id="SM00028">
    <property type="entry name" value="TPR"/>
    <property type="match status" value="9"/>
</dbReference>
<feature type="repeat" description="TPR" evidence="3">
    <location>
        <begin position="38"/>
        <end position="71"/>
    </location>
</feature>
<dbReference type="SUPFAM" id="SSF48452">
    <property type="entry name" value="TPR-like"/>
    <property type="match status" value="2"/>
</dbReference>
<dbReference type="Proteomes" id="UP001548189">
    <property type="component" value="Unassembled WGS sequence"/>
</dbReference>
<dbReference type="Gene3D" id="2.60.120.620">
    <property type="entry name" value="q2cbj1_9rhob like domain"/>
    <property type="match status" value="1"/>
</dbReference>
<dbReference type="PROSITE" id="PS50293">
    <property type="entry name" value="TPR_REGION"/>
    <property type="match status" value="1"/>
</dbReference>
<dbReference type="EMBL" id="JBEVCJ010000005">
    <property type="protein sequence ID" value="MET1254687.1"/>
    <property type="molecule type" value="Genomic_DNA"/>
</dbReference>
<protein>
    <submittedName>
        <fullName evidence="4">Tetratricopeptide repeat protein</fullName>
    </submittedName>
</protein>
<evidence type="ECO:0000256" key="3">
    <source>
        <dbReference type="PROSITE-ProRule" id="PRU00339"/>
    </source>
</evidence>